<keyword evidence="3" id="KW-0813">Transport</keyword>
<dbReference type="STRING" id="596151.DesfrDRAFT_2078"/>
<organism evidence="9 10">
    <name type="scientific">Solidesulfovibrio fructosivorans JJ]</name>
    <dbReference type="NCBI Taxonomy" id="596151"/>
    <lineage>
        <taxon>Bacteria</taxon>
        <taxon>Pseudomonadati</taxon>
        <taxon>Thermodesulfobacteriota</taxon>
        <taxon>Desulfovibrionia</taxon>
        <taxon>Desulfovibrionales</taxon>
        <taxon>Desulfovibrionaceae</taxon>
        <taxon>Solidesulfovibrio</taxon>
    </lineage>
</organism>
<evidence type="ECO:0000256" key="2">
    <source>
        <dbReference type="ARBA" id="ARBA00007935"/>
    </source>
</evidence>
<keyword evidence="10" id="KW-1185">Reference proteome</keyword>
<keyword evidence="7 8" id="KW-0472">Membrane</keyword>
<sequence length="348" mass="35778">MSRSTASPPNAAARSRYAVPVLAAVLVLTAVWSLTVGQYPISLGDQWRFFQSALSGQDIAAGQQRLVATVLCDIRFPRLLAAMLVGAVLAASGTAYQAMFVNPLVSPGLLGVLAGSAFGAAVGMLAGVSWTMVQVFAFVGGITAVGMALGLAGSGKGDKLLLLILGGVISSALFTALLAAAKYTADPNDELPAITYWLMGGLSRADGTTMRLAAPAFCLGLVILFRFAGRLDLLSLGDEEARSLGLSTGPVRLALIALSTILCALTVSIAGLIGWVGLIIPHAGRMLVGPGHGRLLPAAALLGAVYLLAVDDISRLAFGVEIPLGILTALIGIPFFPLVLKTARRGWS</sequence>
<feature type="transmembrane region" description="Helical" evidence="8">
    <location>
        <begin position="212"/>
        <end position="231"/>
    </location>
</feature>
<dbReference type="PANTHER" id="PTHR30472:SF70">
    <property type="entry name" value="MOLYBDATE IMPORT SYSTEM PERMEASE PROTEIN MOLB"/>
    <property type="match status" value="1"/>
</dbReference>
<evidence type="ECO:0000256" key="8">
    <source>
        <dbReference type="SAM" id="Phobius"/>
    </source>
</evidence>
<evidence type="ECO:0000256" key="4">
    <source>
        <dbReference type="ARBA" id="ARBA00022475"/>
    </source>
</evidence>
<dbReference type="eggNOG" id="COG0609">
    <property type="taxonomic scope" value="Bacteria"/>
</dbReference>
<feature type="transmembrane region" description="Helical" evidence="8">
    <location>
        <begin position="104"/>
        <end position="128"/>
    </location>
</feature>
<dbReference type="InterPro" id="IPR000522">
    <property type="entry name" value="ABC_transptr_permease_BtuC"/>
</dbReference>
<name>E1JWS9_SOLFR</name>
<dbReference type="RefSeq" id="WP_005993608.1">
    <property type="nucleotide sequence ID" value="NZ_AECZ01000012.1"/>
</dbReference>
<feature type="transmembrane region" description="Helical" evidence="8">
    <location>
        <begin position="322"/>
        <end position="340"/>
    </location>
</feature>
<evidence type="ECO:0000256" key="6">
    <source>
        <dbReference type="ARBA" id="ARBA00022989"/>
    </source>
</evidence>
<evidence type="ECO:0000256" key="3">
    <source>
        <dbReference type="ARBA" id="ARBA00022448"/>
    </source>
</evidence>
<dbReference type="GO" id="GO:0005886">
    <property type="term" value="C:plasma membrane"/>
    <property type="evidence" value="ECO:0007669"/>
    <property type="project" value="UniProtKB-SubCell"/>
</dbReference>
<keyword evidence="5 8" id="KW-0812">Transmembrane</keyword>
<comment type="caution">
    <text evidence="9">The sequence shown here is derived from an EMBL/GenBank/DDBJ whole genome shotgun (WGS) entry which is preliminary data.</text>
</comment>
<feature type="transmembrane region" description="Helical" evidence="8">
    <location>
        <begin position="79"/>
        <end position="98"/>
    </location>
</feature>
<dbReference type="AlphaFoldDB" id="E1JWS9"/>
<evidence type="ECO:0000256" key="7">
    <source>
        <dbReference type="ARBA" id="ARBA00023136"/>
    </source>
</evidence>
<keyword evidence="6 8" id="KW-1133">Transmembrane helix</keyword>
<dbReference type="Gene3D" id="1.10.3470.10">
    <property type="entry name" value="ABC transporter involved in vitamin B12 uptake, BtuC"/>
    <property type="match status" value="1"/>
</dbReference>
<dbReference type="GO" id="GO:0022857">
    <property type="term" value="F:transmembrane transporter activity"/>
    <property type="evidence" value="ECO:0007669"/>
    <property type="project" value="InterPro"/>
</dbReference>
<dbReference type="PANTHER" id="PTHR30472">
    <property type="entry name" value="FERRIC ENTEROBACTIN TRANSPORT SYSTEM PERMEASE PROTEIN"/>
    <property type="match status" value="1"/>
</dbReference>
<gene>
    <name evidence="9" type="ORF">DesfrDRAFT_2078</name>
</gene>
<reference evidence="9 10" key="1">
    <citation type="submission" date="2010-08" db="EMBL/GenBank/DDBJ databases">
        <title>The draft genome of Desulfovibrio fructosovorans JJ.</title>
        <authorList>
            <consortium name="US DOE Joint Genome Institute (JGI-PGF)"/>
            <person name="Lucas S."/>
            <person name="Copeland A."/>
            <person name="Lapidus A."/>
            <person name="Cheng J.-F."/>
            <person name="Bruce D."/>
            <person name="Goodwin L."/>
            <person name="Pitluck S."/>
            <person name="Land M.L."/>
            <person name="Hauser L."/>
            <person name="Chang Y.-J."/>
            <person name="Jeffries C."/>
            <person name="Wall J.D."/>
            <person name="Stahl D.A."/>
            <person name="Arkin A.P."/>
            <person name="Dehal P."/>
            <person name="Stolyar S.M."/>
            <person name="Hazen T.C."/>
            <person name="Woyke T.J."/>
        </authorList>
    </citation>
    <scope>NUCLEOTIDE SEQUENCE [LARGE SCALE GENOMIC DNA]</scope>
    <source>
        <strain evidence="9 10">JJ</strain>
    </source>
</reference>
<feature type="transmembrane region" description="Helical" evidence="8">
    <location>
        <begin position="160"/>
        <end position="181"/>
    </location>
</feature>
<feature type="transmembrane region" description="Helical" evidence="8">
    <location>
        <begin position="251"/>
        <end position="280"/>
    </location>
</feature>
<dbReference type="GO" id="GO:0033214">
    <property type="term" value="P:siderophore-iron import into cell"/>
    <property type="evidence" value="ECO:0007669"/>
    <property type="project" value="TreeGrafter"/>
</dbReference>
<dbReference type="InterPro" id="IPR037294">
    <property type="entry name" value="ABC_BtuC-like"/>
</dbReference>
<dbReference type="Pfam" id="PF01032">
    <property type="entry name" value="FecCD"/>
    <property type="match status" value="1"/>
</dbReference>
<evidence type="ECO:0000256" key="1">
    <source>
        <dbReference type="ARBA" id="ARBA00004651"/>
    </source>
</evidence>
<evidence type="ECO:0000313" key="9">
    <source>
        <dbReference type="EMBL" id="EFL51133.1"/>
    </source>
</evidence>
<comment type="subcellular location">
    <subcellularLocation>
        <location evidence="1">Cell membrane</location>
        <topology evidence="1">Multi-pass membrane protein</topology>
    </subcellularLocation>
</comment>
<accession>E1JWS9</accession>
<comment type="similarity">
    <text evidence="2">Belongs to the binding-protein-dependent transport system permease family. FecCD subfamily.</text>
</comment>
<feature type="transmembrane region" description="Helical" evidence="8">
    <location>
        <begin position="135"/>
        <end position="154"/>
    </location>
</feature>
<feature type="transmembrane region" description="Helical" evidence="8">
    <location>
        <begin position="292"/>
        <end position="310"/>
    </location>
</feature>
<proteinExistence type="inferred from homology"/>
<keyword evidence="4" id="KW-1003">Cell membrane</keyword>
<evidence type="ECO:0000313" key="10">
    <source>
        <dbReference type="Proteomes" id="UP000006250"/>
    </source>
</evidence>
<dbReference type="CDD" id="cd06550">
    <property type="entry name" value="TM_ABC_iron-siderophores_like"/>
    <property type="match status" value="1"/>
</dbReference>
<dbReference type="SUPFAM" id="SSF81345">
    <property type="entry name" value="ABC transporter involved in vitamin B12 uptake, BtuC"/>
    <property type="match status" value="1"/>
</dbReference>
<evidence type="ECO:0000256" key="5">
    <source>
        <dbReference type="ARBA" id="ARBA00022692"/>
    </source>
</evidence>
<protein>
    <submittedName>
        <fullName evidence="9">Transport system permease protein</fullName>
    </submittedName>
</protein>
<dbReference type="EMBL" id="AECZ01000012">
    <property type="protein sequence ID" value="EFL51133.1"/>
    <property type="molecule type" value="Genomic_DNA"/>
</dbReference>
<feature type="transmembrane region" description="Helical" evidence="8">
    <location>
        <begin position="17"/>
        <end position="41"/>
    </location>
</feature>
<dbReference type="Proteomes" id="UP000006250">
    <property type="component" value="Unassembled WGS sequence"/>
</dbReference>